<dbReference type="PROSITE" id="PS50026">
    <property type="entry name" value="EGF_3"/>
    <property type="match status" value="1"/>
</dbReference>
<feature type="non-terminal residue" evidence="5">
    <location>
        <position position="149"/>
    </location>
</feature>
<dbReference type="Gene3D" id="2.60.120.200">
    <property type="match status" value="1"/>
</dbReference>
<dbReference type="Gene3D" id="2.10.25.10">
    <property type="entry name" value="Laminin"/>
    <property type="match status" value="1"/>
</dbReference>
<dbReference type="PROSITE" id="PS00010">
    <property type="entry name" value="ASX_HYDROXYL"/>
    <property type="match status" value="1"/>
</dbReference>
<dbReference type="AlphaFoldDB" id="A0A8T1TIQ7"/>
<dbReference type="PROSITE" id="PS00022">
    <property type="entry name" value="EGF_1"/>
    <property type="match status" value="1"/>
</dbReference>
<dbReference type="GO" id="GO:0016020">
    <property type="term" value="C:membrane"/>
    <property type="evidence" value="ECO:0007669"/>
    <property type="project" value="UniProtKB-SubCell"/>
</dbReference>
<dbReference type="SMART" id="SM00179">
    <property type="entry name" value="EGF_CA"/>
    <property type="match status" value="1"/>
</dbReference>
<dbReference type="CDD" id="cd00110">
    <property type="entry name" value="LamG"/>
    <property type="match status" value="1"/>
</dbReference>
<dbReference type="SMART" id="SM00181">
    <property type="entry name" value="EGF"/>
    <property type="match status" value="1"/>
</dbReference>
<comment type="caution">
    <text evidence="5">The sequence shown here is derived from an EMBL/GenBank/DDBJ whole genome shotgun (WGS) entry which is preliminary data.</text>
</comment>
<keyword evidence="6" id="KW-1185">Reference proteome</keyword>
<dbReference type="InterPro" id="IPR001881">
    <property type="entry name" value="EGF-like_Ca-bd_dom"/>
</dbReference>
<dbReference type="InterPro" id="IPR013320">
    <property type="entry name" value="ConA-like_dom_sf"/>
</dbReference>
<dbReference type="SUPFAM" id="SSF49899">
    <property type="entry name" value="Concanavalin A-like lectins/glucanases"/>
    <property type="match status" value="1"/>
</dbReference>
<dbReference type="EMBL" id="JAHGAV010000003">
    <property type="protein sequence ID" value="KAG6940614.1"/>
    <property type="molecule type" value="Genomic_DNA"/>
</dbReference>
<sequence length="149" mass="16575">TCSARDRVHQSCASYPRSPCLNGGTCIDTLNGYRCHCSTSFHGPDCQQTKHSFHGNGYAWFRPIRPCFESLLSLEFITEVPDGLLLYSGPLSDPEPGSTENFMAIELSSGIPVLKINHGAGTETLHFPSHLNLTDKRWHRLEVRTNGQE</sequence>
<dbReference type="PANTHER" id="PTHR15036:SF85">
    <property type="entry name" value="SP2353, ISOFORM A"/>
    <property type="match status" value="1"/>
</dbReference>
<dbReference type="InterPro" id="IPR000742">
    <property type="entry name" value="EGF"/>
</dbReference>
<dbReference type="Proteomes" id="UP000765507">
    <property type="component" value="Unassembled WGS sequence"/>
</dbReference>
<dbReference type="Pfam" id="PF00008">
    <property type="entry name" value="EGF"/>
    <property type="match status" value="1"/>
</dbReference>
<keyword evidence="2" id="KW-0245">EGF-like domain</keyword>
<dbReference type="FunFam" id="2.10.25.10:FF:000562">
    <property type="entry name" value="Neural-cadherin"/>
    <property type="match status" value="1"/>
</dbReference>
<dbReference type="InterPro" id="IPR000152">
    <property type="entry name" value="EGF-type_Asp/Asn_hydroxyl_site"/>
</dbReference>
<dbReference type="CDD" id="cd00054">
    <property type="entry name" value="EGF_CA"/>
    <property type="match status" value="1"/>
</dbReference>
<comment type="caution">
    <text evidence="2">Lacks conserved residue(s) required for the propagation of feature annotation.</text>
</comment>
<organism evidence="5 6">
    <name type="scientific">Chelydra serpentina</name>
    <name type="common">Snapping turtle</name>
    <name type="synonym">Testudo serpentina</name>
    <dbReference type="NCBI Taxonomy" id="8475"/>
    <lineage>
        <taxon>Eukaryota</taxon>
        <taxon>Metazoa</taxon>
        <taxon>Chordata</taxon>
        <taxon>Craniata</taxon>
        <taxon>Vertebrata</taxon>
        <taxon>Euteleostomi</taxon>
        <taxon>Archelosauria</taxon>
        <taxon>Testudinata</taxon>
        <taxon>Testudines</taxon>
        <taxon>Cryptodira</taxon>
        <taxon>Durocryptodira</taxon>
        <taxon>Americhelydia</taxon>
        <taxon>Chelydroidea</taxon>
        <taxon>Chelydridae</taxon>
        <taxon>Chelydra</taxon>
    </lineage>
</organism>
<dbReference type="PROSITE" id="PS50025">
    <property type="entry name" value="LAM_G_DOMAIN"/>
    <property type="match status" value="1"/>
</dbReference>
<dbReference type="PANTHER" id="PTHR15036">
    <property type="entry name" value="PIKACHURIN-LIKE PROTEIN"/>
    <property type="match status" value="1"/>
</dbReference>
<feature type="non-terminal residue" evidence="5">
    <location>
        <position position="1"/>
    </location>
</feature>
<feature type="domain" description="EGF-like" evidence="4">
    <location>
        <begin position="8"/>
        <end position="47"/>
    </location>
</feature>
<name>A0A8T1TIQ7_CHESE</name>
<dbReference type="Pfam" id="PF02210">
    <property type="entry name" value="Laminin_G_2"/>
    <property type="match status" value="1"/>
</dbReference>
<proteinExistence type="predicted"/>
<dbReference type="OrthoDB" id="9906972at2759"/>
<feature type="disulfide bond" evidence="2">
    <location>
        <begin position="37"/>
        <end position="46"/>
    </location>
</feature>
<feature type="domain" description="Laminin G" evidence="3">
    <location>
        <begin position="48"/>
        <end position="149"/>
    </location>
</feature>
<protein>
    <submittedName>
        <fullName evidence="5">Cadherin-N</fullName>
    </submittedName>
</protein>
<dbReference type="GO" id="GO:0005509">
    <property type="term" value="F:calcium ion binding"/>
    <property type="evidence" value="ECO:0007669"/>
    <property type="project" value="InterPro"/>
</dbReference>
<evidence type="ECO:0000313" key="5">
    <source>
        <dbReference type="EMBL" id="KAG6940614.1"/>
    </source>
</evidence>
<gene>
    <name evidence="5" type="ORF">G0U57_013961</name>
</gene>
<evidence type="ECO:0000313" key="6">
    <source>
        <dbReference type="Proteomes" id="UP000765507"/>
    </source>
</evidence>
<evidence type="ECO:0000259" key="3">
    <source>
        <dbReference type="PROSITE" id="PS50025"/>
    </source>
</evidence>
<dbReference type="InterPro" id="IPR050372">
    <property type="entry name" value="Neurexin-related_CASP"/>
</dbReference>
<evidence type="ECO:0000256" key="2">
    <source>
        <dbReference type="PROSITE-ProRule" id="PRU00076"/>
    </source>
</evidence>
<reference evidence="5 6" key="1">
    <citation type="journal article" date="2020" name="G3 (Bethesda)">
        <title>Draft Genome of the Common Snapping Turtle, Chelydra serpentina, a Model for Phenotypic Plasticity in Reptiles.</title>
        <authorList>
            <person name="Das D."/>
            <person name="Singh S.K."/>
            <person name="Bierstedt J."/>
            <person name="Erickson A."/>
            <person name="Galli G.L.J."/>
            <person name="Crossley D.A. 2nd"/>
            <person name="Rhen T."/>
        </authorList>
    </citation>
    <scope>NUCLEOTIDE SEQUENCE [LARGE SCALE GENOMIC DNA]</scope>
    <source>
        <strain evidence="5">KW</strain>
    </source>
</reference>
<evidence type="ECO:0000256" key="1">
    <source>
        <dbReference type="ARBA" id="ARBA00023157"/>
    </source>
</evidence>
<evidence type="ECO:0000259" key="4">
    <source>
        <dbReference type="PROSITE" id="PS50026"/>
    </source>
</evidence>
<accession>A0A8T1TIQ7</accession>
<dbReference type="GO" id="GO:0005604">
    <property type="term" value="C:basement membrane"/>
    <property type="evidence" value="ECO:0007669"/>
    <property type="project" value="UniProtKB-ARBA"/>
</dbReference>
<dbReference type="InterPro" id="IPR001791">
    <property type="entry name" value="Laminin_G"/>
</dbReference>
<keyword evidence="1 2" id="KW-1015">Disulfide bond</keyword>